<keyword evidence="9" id="KW-0539">Nucleus</keyword>
<name>A0A812IA56_9DINO</name>
<evidence type="ECO:0000256" key="6">
    <source>
        <dbReference type="ARBA" id="ARBA00023015"/>
    </source>
</evidence>
<dbReference type="GO" id="GO:0005634">
    <property type="term" value="C:nucleus"/>
    <property type="evidence" value="ECO:0007669"/>
    <property type="project" value="UniProtKB-SubCell"/>
</dbReference>
<sequence>MDVRQLLAKAVTQPLPEPQFQAAINGLKEAGEVEDHFGIAPGKLGGLVESNPAVATELLVKLKGTADFPKYLNALLDMEMSLHSMEVVNQLLSAVCLPPEFAHAYVSNCMASCENMKDRFMQNRLVRLVCVLFASMITRNALRVSEVGIELQAFCIEFSRIREAAQLFRLLKAREREPGDPRSQAAESSAS</sequence>
<dbReference type="AlphaFoldDB" id="A0A812IA56"/>
<protein>
    <recommendedName>
        <fullName evidence="4">CCR4-NOT transcription complex subunit 11</fullName>
    </recommendedName>
</protein>
<reference evidence="10" key="1">
    <citation type="submission" date="2021-02" db="EMBL/GenBank/DDBJ databases">
        <authorList>
            <person name="Dougan E. K."/>
            <person name="Rhodes N."/>
            <person name="Thang M."/>
            <person name="Chan C."/>
        </authorList>
    </citation>
    <scope>NUCLEOTIDE SEQUENCE</scope>
</reference>
<gene>
    <name evidence="10" type="primary">CNOT11</name>
    <name evidence="10" type="ORF">SNAT2548_LOCUS3062</name>
</gene>
<proteinExistence type="inferred from homology"/>
<evidence type="ECO:0000256" key="1">
    <source>
        <dbReference type="ARBA" id="ARBA00004123"/>
    </source>
</evidence>
<dbReference type="OrthoDB" id="10265389at2759"/>
<dbReference type="Proteomes" id="UP000604046">
    <property type="component" value="Unassembled WGS sequence"/>
</dbReference>
<evidence type="ECO:0000256" key="7">
    <source>
        <dbReference type="ARBA" id="ARBA00023158"/>
    </source>
</evidence>
<dbReference type="GO" id="GO:0030014">
    <property type="term" value="C:CCR4-NOT complex"/>
    <property type="evidence" value="ECO:0007669"/>
    <property type="project" value="InterPro"/>
</dbReference>
<dbReference type="PANTHER" id="PTHR15975">
    <property type="entry name" value="CCR4-NOT TRANSCRIPTION COMPLEX SUBUNIT 11"/>
    <property type="match status" value="1"/>
</dbReference>
<keyword evidence="8" id="KW-0804">Transcription</keyword>
<evidence type="ECO:0000256" key="8">
    <source>
        <dbReference type="ARBA" id="ARBA00023163"/>
    </source>
</evidence>
<keyword evidence="6" id="KW-0805">Transcription regulation</keyword>
<dbReference type="GO" id="GO:0005737">
    <property type="term" value="C:cytoplasm"/>
    <property type="evidence" value="ECO:0007669"/>
    <property type="project" value="UniProtKB-SubCell"/>
</dbReference>
<accession>A0A812IA56</accession>
<dbReference type="InterPro" id="IPR019312">
    <property type="entry name" value="CNOT11"/>
</dbReference>
<evidence type="ECO:0000256" key="2">
    <source>
        <dbReference type="ARBA" id="ARBA00004496"/>
    </source>
</evidence>
<evidence type="ECO:0000256" key="4">
    <source>
        <dbReference type="ARBA" id="ARBA00014872"/>
    </source>
</evidence>
<dbReference type="GO" id="GO:0031047">
    <property type="term" value="P:regulatory ncRNA-mediated gene silencing"/>
    <property type="evidence" value="ECO:0007669"/>
    <property type="project" value="UniProtKB-KW"/>
</dbReference>
<comment type="similarity">
    <text evidence="3">Belongs to the CNOT11 family.</text>
</comment>
<evidence type="ECO:0000313" key="11">
    <source>
        <dbReference type="Proteomes" id="UP000604046"/>
    </source>
</evidence>
<evidence type="ECO:0000256" key="9">
    <source>
        <dbReference type="ARBA" id="ARBA00023242"/>
    </source>
</evidence>
<evidence type="ECO:0000256" key="3">
    <source>
        <dbReference type="ARBA" id="ARBA00008030"/>
    </source>
</evidence>
<keyword evidence="7" id="KW-0943">RNA-mediated gene silencing</keyword>
<comment type="subcellular location">
    <subcellularLocation>
        <location evidence="2">Cytoplasm</location>
    </subcellularLocation>
    <subcellularLocation>
        <location evidence="1">Nucleus</location>
    </subcellularLocation>
</comment>
<keyword evidence="5" id="KW-0963">Cytoplasm</keyword>
<evidence type="ECO:0000313" key="10">
    <source>
        <dbReference type="EMBL" id="CAE7024221.1"/>
    </source>
</evidence>
<dbReference type="PANTHER" id="PTHR15975:SF0">
    <property type="entry name" value="CCR4-NOT TRANSCRIPTION COMPLEX SUBUNIT 11"/>
    <property type="match status" value="1"/>
</dbReference>
<evidence type="ECO:0000256" key="5">
    <source>
        <dbReference type="ARBA" id="ARBA00022490"/>
    </source>
</evidence>
<comment type="caution">
    <text evidence="10">The sequence shown here is derived from an EMBL/GenBank/DDBJ whole genome shotgun (WGS) entry which is preliminary data.</text>
</comment>
<organism evidence="10 11">
    <name type="scientific">Symbiodinium natans</name>
    <dbReference type="NCBI Taxonomy" id="878477"/>
    <lineage>
        <taxon>Eukaryota</taxon>
        <taxon>Sar</taxon>
        <taxon>Alveolata</taxon>
        <taxon>Dinophyceae</taxon>
        <taxon>Suessiales</taxon>
        <taxon>Symbiodiniaceae</taxon>
        <taxon>Symbiodinium</taxon>
    </lineage>
</organism>
<dbReference type="Pfam" id="PF10155">
    <property type="entry name" value="CNOT11"/>
    <property type="match status" value="1"/>
</dbReference>
<keyword evidence="11" id="KW-1185">Reference proteome</keyword>
<dbReference type="EMBL" id="CAJNDS010000186">
    <property type="protein sequence ID" value="CAE7024221.1"/>
    <property type="molecule type" value="Genomic_DNA"/>
</dbReference>